<dbReference type="AlphaFoldDB" id="A0A1F6C082"/>
<dbReference type="GO" id="GO:0008124">
    <property type="term" value="F:4-alpha-hydroxytetrahydrobiopterin dehydratase activity"/>
    <property type="evidence" value="ECO:0007669"/>
    <property type="project" value="UniProtKB-EC"/>
</dbReference>
<dbReference type="Pfam" id="PF01329">
    <property type="entry name" value="Pterin_4a"/>
    <property type="match status" value="1"/>
</dbReference>
<gene>
    <name evidence="5" type="ORF">A3A21_02570</name>
</gene>
<organism evidence="5 6">
    <name type="scientific">Candidatus Jorgensenbacteria bacterium RIFCSPLOWO2_01_FULL_45_25b</name>
    <dbReference type="NCBI Taxonomy" id="1798471"/>
    <lineage>
        <taxon>Bacteria</taxon>
        <taxon>Candidatus Joergenseniibacteriota</taxon>
    </lineage>
</organism>
<dbReference type="SUPFAM" id="SSF55248">
    <property type="entry name" value="PCD-like"/>
    <property type="match status" value="1"/>
</dbReference>
<keyword evidence="4" id="KW-0456">Lyase</keyword>
<comment type="caution">
    <text evidence="5">The sequence shown here is derived from an EMBL/GenBank/DDBJ whole genome shotgun (WGS) entry which is preliminary data.</text>
</comment>
<sequence>MMIKKNRQYTMTNLTQKTCVACEGGAEPLQGEKLRRYLKEIEDWQLEEGQKIQKKFEFKNFKEAIAFVNKVGEIAESEGHHPDIHLVLYKNVVIELWTHAIHGLSENDFIVAAKINLL</sequence>
<accession>A0A1F6C082</accession>
<comment type="catalytic activity">
    <reaction evidence="1">
        <text>(4aS,6R)-4a-hydroxy-L-erythro-5,6,7,8-tetrahydrobiopterin = (6R)-L-erythro-6,7-dihydrobiopterin + H2O</text>
        <dbReference type="Rhea" id="RHEA:11920"/>
        <dbReference type="ChEBI" id="CHEBI:15377"/>
        <dbReference type="ChEBI" id="CHEBI:15642"/>
        <dbReference type="ChEBI" id="CHEBI:43120"/>
        <dbReference type="EC" id="4.2.1.96"/>
    </reaction>
</comment>
<dbReference type="Proteomes" id="UP000176996">
    <property type="component" value="Unassembled WGS sequence"/>
</dbReference>
<dbReference type="PANTHER" id="PTHR12599:SF0">
    <property type="entry name" value="PTERIN-4-ALPHA-CARBINOLAMINE DEHYDRATASE"/>
    <property type="match status" value="1"/>
</dbReference>
<dbReference type="STRING" id="1798471.A3A21_02570"/>
<protein>
    <recommendedName>
        <fullName evidence="3">4a-hydroxytetrahydrobiopterin dehydratase</fullName>
        <ecNumber evidence="3">4.2.1.96</ecNumber>
    </recommendedName>
</protein>
<dbReference type="InterPro" id="IPR001533">
    <property type="entry name" value="Pterin_deHydtase"/>
</dbReference>
<reference evidence="5 6" key="1">
    <citation type="journal article" date="2016" name="Nat. Commun.">
        <title>Thousands of microbial genomes shed light on interconnected biogeochemical processes in an aquifer system.</title>
        <authorList>
            <person name="Anantharaman K."/>
            <person name="Brown C.T."/>
            <person name="Hug L.A."/>
            <person name="Sharon I."/>
            <person name="Castelle C.J."/>
            <person name="Probst A.J."/>
            <person name="Thomas B.C."/>
            <person name="Singh A."/>
            <person name="Wilkins M.J."/>
            <person name="Karaoz U."/>
            <person name="Brodie E.L."/>
            <person name="Williams K.H."/>
            <person name="Hubbard S.S."/>
            <person name="Banfield J.F."/>
        </authorList>
    </citation>
    <scope>NUCLEOTIDE SEQUENCE [LARGE SCALE GENOMIC DNA]</scope>
</reference>
<evidence type="ECO:0000256" key="2">
    <source>
        <dbReference type="ARBA" id="ARBA00006472"/>
    </source>
</evidence>
<name>A0A1F6C082_9BACT</name>
<evidence type="ECO:0000256" key="3">
    <source>
        <dbReference type="ARBA" id="ARBA00013252"/>
    </source>
</evidence>
<dbReference type="PANTHER" id="PTHR12599">
    <property type="entry name" value="PTERIN-4-ALPHA-CARBINOLAMINE DEHYDRATASE"/>
    <property type="match status" value="1"/>
</dbReference>
<dbReference type="EC" id="4.2.1.96" evidence="3"/>
<dbReference type="GO" id="GO:0006729">
    <property type="term" value="P:tetrahydrobiopterin biosynthetic process"/>
    <property type="evidence" value="ECO:0007669"/>
    <property type="project" value="InterPro"/>
</dbReference>
<evidence type="ECO:0000313" key="5">
    <source>
        <dbReference type="EMBL" id="OGG42452.1"/>
    </source>
</evidence>
<evidence type="ECO:0000256" key="4">
    <source>
        <dbReference type="ARBA" id="ARBA00023239"/>
    </source>
</evidence>
<evidence type="ECO:0000313" key="6">
    <source>
        <dbReference type="Proteomes" id="UP000176996"/>
    </source>
</evidence>
<dbReference type="NCBIfam" id="NF002017">
    <property type="entry name" value="PRK00823.1-2"/>
    <property type="match status" value="1"/>
</dbReference>
<evidence type="ECO:0000256" key="1">
    <source>
        <dbReference type="ARBA" id="ARBA00001554"/>
    </source>
</evidence>
<proteinExistence type="inferred from homology"/>
<dbReference type="Gene3D" id="3.30.1360.20">
    <property type="entry name" value="Transcriptional coactivator/pterin dehydratase"/>
    <property type="match status" value="1"/>
</dbReference>
<comment type="similarity">
    <text evidence="2">Belongs to the pterin-4-alpha-carbinolamine dehydratase family.</text>
</comment>
<dbReference type="CDD" id="cd00913">
    <property type="entry name" value="PCD_DCoH_subfamily_a"/>
    <property type="match status" value="1"/>
</dbReference>
<dbReference type="EMBL" id="MFKK01000002">
    <property type="protein sequence ID" value="OGG42452.1"/>
    <property type="molecule type" value="Genomic_DNA"/>
</dbReference>
<dbReference type="InterPro" id="IPR036428">
    <property type="entry name" value="PCD_sf"/>
</dbReference>